<dbReference type="AlphaFoldDB" id="A0A8J2WEH6"/>
<evidence type="ECO:0000313" key="2">
    <source>
        <dbReference type="Proteomes" id="UP000789595"/>
    </source>
</evidence>
<organism evidence="1 2">
    <name type="scientific">Pelagomonas calceolata</name>
    <dbReference type="NCBI Taxonomy" id="35677"/>
    <lineage>
        <taxon>Eukaryota</taxon>
        <taxon>Sar</taxon>
        <taxon>Stramenopiles</taxon>
        <taxon>Ochrophyta</taxon>
        <taxon>Pelagophyceae</taxon>
        <taxon>Pelagomonadales</taxon>
        <taxon>Pelagomonadaceae</taxon>
        <taxon>Pelagomonas</taxon>
    </lineage>
</organism>
<proteinExistence type="predicted"/>
<sequence>MNPQVHFGSTPYNIGTGLIVDARRLGRLGNGIFVYDDRGEPEMLGRTVWLEVAFGSGWALHALTAKTLANDTPQGVVLANSGRSKDLKREYCRHRVDDFYEIPPGDRVVRVTGHHMAGLPGDYLCFDIDLHLASGRVISAAGDNGDWCGEAFEYVCPPGHAVLYPVFRAGKCDGLLVMETSLYEPWTPRTHRLLKAPPAARAIVESCQVARTKGLPADAWCHILGFLRGYDLLEPALSRTFGASHWHEVSLDIHLRVTPTASNTNV</sequence>
<protein>
    <submittedName>
        <fullName evidence="1">Uncharacterized protein</fullName>
    </submittedName>
</protein>
<accession>A0A8J2WEH6</accession>
<comment type="caution">
    <text evidence="1">The sequence shown here is derived from an EMBL/GenBank/DDBJ whole genome shotgun (WGS) entry which is preliminary data.</text>
</comment>
<keyword evidence="2" id="KW-1185">Reference proteome</keyword>
<gene>
    <name evidence="1" type="ORF">PECAL_1P16310</name>
</gene>
<name>A0A8J2WEH6_9STRA</name>
<dbReference type="Proteomes" id="UP000789595">
    <property type="component" value="Unassembled WGS sequence"/>
</dbReference>
<dbReference type="EMBL" id="CAKKNE010000001">
    <property type="protein sequence ID" value="CAH0365205.1"/>
    <property type="molecule type" value="Genomic_DNA"/>
</dbReference>
<evidence type="ECO:0000313" key="1">
    <source>
        <dbReference type="EMBL" id="CAH0365205.1"/>
    </source>
</evidence>
<reference evidence="1" key="1">
    <citation type="submission" date="2021-11" db="EMBL/GenBank/DDBJ databases">
        <authorList>
            <consortium name="Genoscope - CEA"/>
            <person name="William W."/>
        </authorList>
    </citation>
    <scope>NUCLEOTIDE SEQUENCE</scope>
</reference>